<protein>
    <recommendedName>
        <fullName evidence="1">DUF4440 domain-containing protein</fullName>
    </recommendedName>
</protein>
<accession>A0AAT9GK97</accession>
<feature type="domain" description="DUF4440" evidence="1">
    <location>
        <begin position="41"/>
        <end position="153"/>
    </location>
</feature>
<evidence type="ECO:0000259" key="1">
    <source>
        <dbReference type="Pfam" id="PF14534"/>
    </source>
</evidence>
<dbReference type="InterPro" id="IPR027843">
    <property type="entry name" value="DUF4440"/>
</dbReference>
<gene>
    <name evidence="2" type="ORF">KACHI17_17790</name>
</gene>
<dbReference type="RefSeq" id="WP_353548536.1">
    <property type="nucleotide sequence ID" value="NZ_AP029612.1"/>
</dbReference>
<dbReference type="Gene3D" id="3.10.450.50">
    <property type="match status" value="1"/>
</dbReference>
<reference evidence="2" key="1">
    <citation type="submission" date="2024-02" db="EMBL/GenBank/DDBJ databases">
        <title>Sediminibacterium planktonica sp. nov. and Sediminibacterium longus sp. nov., isolated from surface lake and river water.</title>
        <authorList>
            <person name="Watanabe K."/>
            <person name="Takemine S."/>
            <person name="Ishii Y."/>
            <person name="Ogata Y."/>
            <person name="Shindo C."/>
            <person name="Suda W."/>
        </authorList>
    </citation>
    <scope>NUCLEOTIDE SEQUENCE</scope>
    <source>
        <strain evidence="2">KACHI17</strain>
    </source>
</reference>
<sequence length="167" mass="19532">MTRGIVNIFLLLLITASTVVGQTDKKSSLFLELKQQDSLFFERSFNQCDIAYLESRMTRDLKFYHDQSGFQDRTKFFENIKQYICAPTNKKPIRKVEANSLEVFPLYNNGKLYGAIQMGVHHFYIREQGKDDVHTSTAKFTHVWLMEDGIWKLSEVLSYDHREPTGH</sequence>
<dbReference type="Pfam" id="PF14534">
    <property type="entry name" value="DUF4440"/>
    <property type="match status" value="1"/>
</dbReference>
<name>A0AAT9GK97_9BACT</name>
<evidence type="ECO:0000313" key="2">
    <source>
        <dbReference type="EMBL" id="BFG70898.1"/>
    </source>
</evidence>
<dbReference type="AlphaFoldDB" id="A0AAT9GK97"/>
<dbReference type="SUPFAM" id="SSF54427">
    <property type="entry name" value="NTF2-like"/>
    <property type="match status" value="1"/>
</dbReference>
<organism evidence="2">
    <name type="scientific">Sediminibacterium sp. KACHI17</name>
    <dbReference type="NCBI Taxonomy" id="1751071"/>
    <lineage>
        <taxon>Bacteria</taxon>
        <taxon>Pseudomonadati</taxon>
        <taxon>Bacteroidota</taxon>
        <taxon>Chitinophagia</taxon>
        <taxon>Chitinophagales</taxon>
        <taxon>Chitinophagaceae</taxon>
        <taxon>Sediminibacterium</taxon>
    </lineage>
</organism>
<dbReference type="InterPro" id="IPR032710">
    <property type="entry name" value="NTF2-like_dom_sf"/>
</dbReference>
<dbReference type="EMBL" id="AP029612">
    <property type="protein sequence ID" value="BFG70898.1"/>
    <property type="molecule type" value="Genomic_DNA"/>
</dbReference>
<proteinExistence type="predicted"/>